<evidence type="ECO:0000313" key="1">
    <source>
        <dbReference type="EMBL" id="KAF3448753.1"/>
    </source>
</evidence>
<comment type="caution">
    <text evidence="1">The sequence shown here is derived from an EMBL/GenBank/DDBJ whole genome shotgun (WGS) entry which is preliminary data.</text>
</comment>
<proteinExistence type="predicted"/>
<protein>
    <submittedName>
        <fullName evidence="1">Uncharacterized protein</fullName>
    </submittedName>
</protein>
<organism evidence="1 2">
    <name type="scientific">Rhamnella rubrinervis</name>
    <dbReference type="NCBI Taxonomy" id="2594499"/>
    <lineage>
        <taxon>Eukaryota</taxon>
        <taxon>Viridiplantae</taxon>
        <taxon>Streptophyta</taxon>
        <taxon>Embryophyta</taxon>
        <taxon>Tracheophyta</taxon>
        <taxon>Spermatophyta</taxon>
        <taxon>Magnoliopsida</taxon>
        <taxon>eudicotyledons</taxon>
        <taxon>Gunneridae</taxon>
        <taxon>Pentapetalae</taxon>
        <taxon>rosids</taxon>
        <taxon>fabids</taxon>
        <taxon>Rosales</taxon>
        <taxon>Rhamnaceae</taxon>
        <taxon>rhamnoid group</taxon>
        <taxon>Rhamneae</taxon>
        <taxon>Rhamnella</taxon>
    </lineage>
</organism>
<accession>A0A8K0HBD3</accession>
<reference evidence="1" key="1">
    <citation type="submission" date="2020-03" db="EMBL/GenBank/DDBJ databases">
        <title>A high-quality chromosome-level genome assembly of a woody plant with both climbing and erect habits, Rhamnella rubrinervis.</title>
        <authorList>
            <person name="Lu Z."/>
            <person name="Yang Y."/>
            <person name="Zhu X."/>
            <person name="Sun Y."/>
        </authorList>
    </citation>
    <scope>NUCLEOTIDE SEQUENCE</scope>
    <source>
        <strain evidence="1">BYM</strain>
        <tissue evidence="1">Leaf</tissue>
    </source>
</reference>
<gene>
    <name evidence="1" type="ORF">FNV43_RR09466</name>
</gene>
<name>A0A8K0HBD3_9ROSA</name>
<dbReference type="Proteomes" id="UP000796880">
    <property type="component" value="Unassembled WGS sequence"/>
</dbReference>
<dbReference type="AlphaFoldDB" id="A0A8K0HBD3"/>
<keyword evidence="2" id="KW-1185">Reference proteome</keyword>
<dbReference type="OrthoDB" id="21204at2759"/>
<evidence type="ECO:0000313" key="2">
    <source>
        <dbReference type="Proteomes" id="UP000796880"/>
    </source>
</evidence>
<dbReference type="EMBL" id="VOIH02000004">
    <property type="protein sequence ID" value="KAF3448753.1"/>
    <property type="molecule type" value="Genomic_DNA"/>
</dbReference>
<sequence length="202" mass="22637">MAALNLNLQGNYVPSLDSNAMLSIKFNQKDQVEKLRNLIGDDVVPAEEYSAAPPNVYLIFVPSHVLQHPAFCRSHISYMVKCRGLKLPSIAIDRLAVEVVYAASALAAAVEKPRMGFEMEVKLAVIETTSANINKLEKQKTMDEELVADDADNAYCRNCLEELSSGWSELTRSVCTQHDYQSYMVQFLDLRNSCCLCRRLLV</sequence>